<protein>
    <submittedName>
        <fullName evidence="2">Uncharacterized protein</fullName>
    </submittedName>
</protein>
<reference evidence="2" key="1">
    <citation type="submission" date="2020-05" db="EMBL/GenBank/DDBJ databases">
        <authorList>
            <person name="Chiriac C."/>
            <person name="Salcher M."/>
            <person name="Ghai R."/>
            <person name="Kavagutti S V."/>
        </authorList>
    </citation>
    <scope>NUCLEOTIDE SEQUENCE</scope>
</reference>
<gene>
    <name evidence="3" type="ORF">UFOVP1307_60</name>
    <name evidence="1" type="ORF">UFOVP651_63</name>
    <name evidence="2" type="ORF">UFOVP902_142</name>
</gene>
<dbReference type="EMBL" id="LR797270">
    <property type="protein sequence ID" value="CAB4198252.1"/>
    <property type="molecule type" value="Genomic_DNA"/>
</dbReference>
<dbReference type="EMBL" id="LR796859">
    <property type="protein sequence ID" value="CAB4170915.1"/>
    <property type="molecule type" value="Genomic_DNA"/>
</dbReference>
<accession>A0A6J5PNX7</accession>
<sequence length="258" mass="29941">MKVFLFNAHPNLEFDTKQNQFVVRELGFRTHMDLVTKFDMIRFLKTKYTNRERFVSGFIDPIFELLVDSQDNSELDVLRSMLEFFLEEYDNVTAFTYQQAFAIGSEAFKAIVFGSIRVPEMIKALGHARIATAGQAVKHKQYSKQGDFLGYREYDVVFETHVVNGSGLGLRENIFAVKCWCTSTNDEHWLWIEDQYKNDPLEAIARTFHIHENLVPFIKELKRQGDILLVELTEDIEPRGNMVSLSKDQYFGLLTAQS</sequence>
<dbReference type="EMBL" id="LR796625">
    <property type="protein sequence ID" value="CAB4155047.1"/>
    <property type="molecule type" value="Genomic_DNA"/>
</dbReference>
<organism evidence="2">
    <name type="scientific">uncultured Caudovirales phage</name>
    <dbReference type="NCBI Taxonomy" id="2100421"/>
    <lineage>
        <taxon>Viruses</taxon>
        <taxon>Duplodnaviria</taxon>
        <taxon>Heunggongvirae</taxon>
        <taxon>Uroviricota</taxon>
        <taxon>Caudoviricetes</taxon>
        <taxon>Peduoviridae</taxon>
        <taxon>Maltschvirus</taxon>
        <taxon>Maltschvirus maltsch</taxon>
    </lineage>
</organism>
<evidence type="ECO:0000313" key="3">
    <source>
        <dbReference type="EMBL" id="CAB4198252.1"/>
    </source>
</evidence>
<evidence type="ECO:0000313" key="2">
    <source>
        <dbReference type="EMBL" id="CAB4170915.1"/>
    </source>
</evidence>
<evidence type="ECO:0000313" key="1">
    <source>
        <dbReference type="EMBL" id="CAB4155047.1"/>
    </source>
</evidence>
<proteinExistence type="predicted"/>
<name>A0A6J5PNX7_9CAUD</name>